<dbReference type="EMBL" id="JAFBDT010000024">
    <property type="protein sequence ID" value="MBM7562627.1"/>
    <property type="molecule type" value="Genomic_DNA"/>
</dbReference>
<keyword evidence="8" id="KW-1185">Reference proteome</keyword>
<dbReference type="InterPro" id="IPR058240">
    <property type="entry name" value="rSAM_sf"/>
</dbReference>
<dbReference type="Pfam" id="PF04055">
    <property type="entry name" value="Radical_SAM"/>
    <property type="match status" value="1"/>
</dbReference>
<evidence type="ECO:0000256" key="3">
    <source>
        <dbReference type="ARBA" id="ARBA00023004"/>
    </source>
</evidence>
<dbReference type="SFLD" id="SFLDG01067">
    <property type="entry name" value="SPASM/twitch_domain_containing"/>
    <property type="match status" value="1"/>
</dbReference>
<dbReference type="PROSITE" id="PS51918">
    <property type="entry name" value="RADICAL_SAM"/>
    <property type="match status" value="1"/>
</dbReference>
<comment type="similarity">
    <text evidence="5">Belongs to the radical SAM superfamily. Anaerobic sulfatase-maturating enzyme family.</text>
</comment>
<comment type="caution">
    <text evidence="7">The sequence shown here is derived from an EMBL/GenBank/DDBJ whole genome shotgun (WGS) entry which is preliminary data.</text>
</comment>
<proteinExistence type="inferred from homology"/>
<evidence type="ECO:0000256" key="1">
    <source>
        <dbReference type="ARBA" id="ARBA00022691"/>
    </source>
</evidence>
<dbReference type="InterPro" id="IPR013785">
    <property type="entry name" value="Aldolase_TIM"/>
</dbReference>
<dbReference type="Proteomes" id="UP000767854">
    <property type="component" value="Unassembled WGS sequence"/>
</dbReference>
<dbReference type="PANTHER" id="PTHR43273:SF3">
    <property type="entry name" value="ANAEROBIC SULFATASE-MATURATING ENZYME HOMOLOG ASLB-RELATED"/>
    <property type="match status" value="1"/>
</dbReference>
<reference evidence="7 8" key="1">
    <citation type="submission" date="2021-01" db="EMBL/GenBank/DDBJ databases">
        <title>Genomic Encyclopedia of Type Strains, Phase IV (KMG-IV): sequencing the most valuable type-strain genomes for metagenomic binning, comparative biology and taxonomic classification.</title>
        <authorList>
            <person name="Goeker M."/>
        </authorList>
    </citation>
    <scope>NUCLEOTIDE SEQUENCE [LARGE SCALE GENOMIC DNA]</scope>
    <source>
        <strain evidence="7 8">DSM 24436</strain>
    </source>
</reference>
<accession>A0ABS2MT95</accession>
<evidence type="ECO:0000259" key="6">
    <source>
        <dbReference type="PROSITE" id="PS51918"/>
    </source>
</evidence>
<dbReference type="InterPro" id="IPR023867">
    <property type="entry name" value="Sulphatase_maturase_rSAM"/>
</dbReference>
<evidence type="ECO:0000313" key="8">
    <source>
        <dbReference type="Proteomes" id="UP000767854"/>
    </source>
</evidence>
<evidence type="ECO:0000256" key="2">
    <source>
        <dbReference type="ARBA" id="ARBA00022723"/>
    </source>
</evidence>
<dbReference type="SUPFAM" id="SSF102114">
    <property type="entry name" value="Radical SAM enzymes"/>
    <property type="match status" value="1"/>
</dbReference>
<keyword evidence="4" id="KW-0411">Iron-sulfur</keyword>
<gene>
    <name evidence="7" type="ORF">JOC49_002188</name>
</gene>
<keyword evidence="3" id="KW-0408">Iron</keyword>
<dbReference type="SFLD" id="SFLDS00029">
    <property type="entry name" value="Radical_SAM"/>
    <property type="match status" value="1"/>
</dbReference>
<sequence length="511" mass="59809">MYKIIDIENDKEVILTGIASLIFNCVLSKSEFSISDIADYIDIISTYKKKDLSSEIATVLRKLLLDNIIEEYNSSLEKVQIFSQYTYTLKFKDKYYGLHFQYGTIIEISKKIFDSLRNKNIKYINDNESDLLYQNNFLNRHPSEASLLNDDNRINEVMIYLILSYECNMKCIYCFEKNKIVSKQESINLKLLKNTLDEIIIIADKSNVILTMYGGEPFVDNNLASMRLIFERLNEYSNIHFRMITNGFNILRYIKLIKRFHHKIHEFVITIDGPESVHNNRRYDQDGNGTFKTIITNISVLIELKIKVVIRVNLDDSNYSVQNDFVHCLNELMFPENLIRIEYHRVEKKFDFDFQHISLSNCLKLITTLRKATNYHIDFEHPSFSFIESCERNTWANLRKRDYCNINNSITIDCDGKKYACNESMGINEYLLQANNFESISMLRVASEHCINCALYLLCLGRCSLSNYAHSKNGASICDKKELLQMLESYIEIIDWEIEYIGTTDKQNISS</sequence>
<protein>
    <submittedName>
        <fullName evidence="7">Radical SAM protein with 4Fe4S-binding SPASM domain</fullName>
    </submittedName>
</protein>
<dbReference type="PANTHER" id="PTHR43273">
    <property type="entry name" value="ANAEROBIC SULFATASE-MATURATING ENZYME HOMOLOG ASLB-RELATED"/>
    <property type="match status" value="1"/>
</dbReference>
<evidence type="ECO:0000313" key="7">
    <source>
        <dbReference type="EMBL" id="MBM7562627.1"/>
    </source>
</evidence>
<dbReference type="CDD" id="cd01335">
    <property type="entry name" value="Radical_SAM"/>
    <property type="match status" value="1"/>
</dbReference>
<evidence type="ECO:0000256" key="5">
    <source>
        <dbReference type="ARBA" id="ARBA00023601"/>
    </source>
</evidence>
<organism evidence="7 8">
    <name type="scientific">Fusibacter tunisiensis</name>
    <dbReference type="NCBI Taxonomy" id="1008308"/>
    <lineage>
        <taxon>Bacteria</taxon>
        <taxon>Bacillati</taxon>
        <taxon>Bacillota</taxon>
        <taxon>Clostridia</taxon>
        <taxon>Eubacteriales</taxon>
        <taxon>Eubacteriales Family XII. Incertae Sedis</taxon>
        <taxon>Fusibacter</taxon>
    </lineage>
</organism>
<keyword evidence="2" id="KW-0479">Metal-binding</keyword>
<feature type="domain" description="Radical SAM core" evidence="6">
    <location>
        <begin position="153"/>
        <end position="376"/>
    </location>
</feature>
<dbReference type="InterPro" id="IPR007197">
    <property type="entry name" value="rSAM"/>
</dbReference>
<evidence type="ECO:0000256" key="4">
    <source>
        <dbReference type="ARBA" id="ARBA00023014"/>
    </source>
</evidence>
<keyword evidence="1" id="KW-0949">S-adenosyl-L-methionine</keyword>
<name>A0ABS2MT95_9FIRM</name>
<dbReference type="Gene3D" id="3.20.20.70">
    <property type="entry name" value="Aldolase class I"/>
    <property type="match status" value="1"/>
</dbReference>